<feature type="domain" description="Chalcone isomerase" evidence="3">
    <location>
        <begin position="74"/>
        <end position="241"/>
    </location>
</feature>
<sequence length="243" mass="26074">MRFSVANVHDPVDTGAIENPDATRQEKIENQRVSEVSPTASPFYPLETPMKLLTHLGIALFAGLFALGGLAATQDINGVKVEDSASVAGNTLQLNGAGTRVKIFFKVYVAALYLGQKTHVPDEVTSQSGPKRLSVTMVRDVGAEVMSEALTKGIEDNQGKAALTKFATDLTRMEQIFADQKKLMTGDNFLIDWIPGSGTVITVKGKVQGEPFKDADFYAALMSVWLGASPVDDRLKTALLGGQ</sequence>
<dbReference type="SUPFAM" id="SSF54626">
    <property type="entry name" value="Chalcone isomerase"/>
    <property type="match status" value="1"/>
</dbReference>
<dbReference type="Gene3D" id="3.50.70.10">
    <property type="match status" value="1"/>
</dbReference>
<protein>
    <submittedName>
        <fullName evidence="4">Chalcone-flavanone isomerase</fullName>
    </submittedName>
</protein>
<keyword evidence="2" id="KW-0472">Membrane</keyword>
<comment type="caution">
    <text evidence="4">The sequence shown here is derived from an EMBL/GenBank/DDBJ whole genome shotgun (WGS) entry which is preliminary data.</text>
</comment>
<name>A0A1J5P3F4_9ZZZZ</name>
<evidence type="ECO:0000259" key="3">
    <source>
        <dbReference type="Pfam" id="PF16036"/>
    </source>
</evidence>
<reference evidence="4" key="1">
    <citation type="submission" date="2016-10" db="EMBL/GenBank/DDBJ databases">
        <title>Sequence of Gallionella enrichment culture.</title>
        <authorList>
            <person name="Poehlein A."/>
            <person name="Muehling M."/>
            <person name="Daniel R."/>
        </authorList>
    </citation>
    <scope>NUCLEOTIDE SEQUENCE</scope>
</reference>
<evidence type="ECO:0000256" key="2">
    <source>
        <dbReference type="SAM" id="Phobius"/>
    </source>
</evidence>
<dbReference type="AlphaFoldDB" id="A0A1J5P3F4"/>
<feature type="transmembrane region" description="Helical" evidence="2">
    <location>
        <begin position="52"/>
        <end position="72"/>
    </location>
</feature>
<feature type="region of interest" description="Disordered" evidence="1">
    <location>
        <begin position="1"/>
        <end position="20"/>
    </location>
</feature>
<evidence type="ECO:0000256" key="1">
    <source>
        <dbReference type="SAM" id="MobiDB-lite"/>
    </source>
</evidence>
<accession>A0A1J5P3F4</accession>
<evidence type="ECO:0000313" key="4">
    <source>
        <dbReference type="EMBL" id="OIQ66073.1"/>
    </source>
</evidence>
<dbReference type="PANTHER" id="PTHR47698:SF2">
    <property type="entry name" value="FATTY-ACID-BINDING PROTEIN 3, CHLOROPLASTIC"/>
    <property type="match status" value="1"/>
</dbReference>
<dbReference type="InterPro" id="IPR016087">
    <property type="entry name" value="Chalcone_isomerase"/>
</dbReference>
<keyword evidence="4" id="KW-0413">Isomerase</keyword>
<keyword evidence="2" id="KW-0812">Transmembrane</keyword>
<proteinExistence type="predicted"/>
<dbReference type="GO" id="GO:0016872">
    <property type="term" value="F:intramolecular lyase activity"/>
    <property type="evidence" value="ECO:0007669"/>
    <property type="project" value="InterPro"/>
</dbReference>
<dbReference type="PANTHER" id="PTHR47698">
    <property type="entry name" value="FATTY-ACID-BINDING PROTEIN 3, CHLOROPLASTIC"/>
    <property type="match status" value="1"/>
</dbReference>
<dbReference type="Pfam" id="PF16036">
    <property type="entry name" value="Chalcone_3"/>
    <property type="match status" value="1"/>
</dbReference>
<dbReference type="EMBL" id="MLJW01006856">
    <property type="protein sequence ID" value="OIQ66073.1"/>
    <property type="molecule type" value="Genomic_DNA"/>
</dbReference>
<dbReference type="InterPro" id="IPR036298">
    <property type="entry name" value="Chalcone_isomerase_sf"/>
</dbReference>
<dbReference type="InterPro" id="IPR016088">
    <property type="entry name" value="Chalcone_isomerase_3-sand"/>
</dbReference>
<keyword evidence="2" id="KW-1133">Transmembrane helix</keyword>
<organism evidence="4">
    <name type="scientific">mine drainage metagenome</name>
    <dbReference type="NCBI Taxonomy" id="410659"/>
    <lineage>
        <taxon>unclassified sequences</taxon>
        <taxon>metagenomes</taxon>
        <taxon>ecological metagenomes</taxon>
    </lineage>
</organism>
<gene>
    <name evidence="4" type="ORF">GALL_523630</name>
</gene>